<dbReference type="Pfam" id="PF05119">
    <property type="entry name" value="Terminase_4"/>
    <property type="match status" value="1"/>
</dbReference>
<organism evidence="2">
    <name type="scientific">viral metagenome</name>
    <dbReference type="NCBI Taxonomy" id="1070528"/>
    <lineage>
        <taxon>unclassified sequences</taxon>
        <taxon>metagenomes</taxon>
        <taxon>organismal metagenomes</taxon>
    </lineage>
</organism>
<proteinExistence type="predicted"/>
<dbReference type="NCBIfam" id="TIGR01558">
    <property type="entry name" value="sm_term_P27"/>
    <property type="match status" value="1"/>
</dbReference>
<protein>
    <submittedName>
        <fullName evidence="2">Putative terminase</fullName>
    </submittedName>
</protein>
<feature type="compositionally biased region" description="Basic residues" evidence="1">
    <location>
        <begin position="1"/>
        <end position="10"/>
    </location>
</feature>
<feature type="region of interest" description="Disordered" evidence="1">
    <location>
        <begin position="125"/>
        <end position="145"/>
    </location>
</feature>
<name>A0A6M3IGQ6_9ZZZZ</name>
<accession>A0A6M3IGQ6</accession>
<sequence length="145" mass="16281">MRGRKTKPTHLKIVTGNPGHRPLNENEPQPAKVMPECPSHLDTGAKKEWKRVAPMLFQMGVLSEIDGTMLATYCQLYSDWVKVSKEKKKKDFELVNGGRQNSLMLIQAALVKDIRSMCSEFGMTPSSRGRLQVPGGKKNNKWGDL</sequence>
<dbReference type="EMBL" id="MT141226">
    <property type="protein sequence ID" value="QJA56553.1"/>
    <property type="molecule type" value="Genomic_DNA"/>
</dbReference>
<gene>
    <name evidence="2" type="ORF">MM415B01827_0004</name>
</gene>
<dbReference type="AlphaFoldDB" id="A0A6M3IGQ6"/>
<feature type="region of interest" description="Disordered" evidence="1">
    <location>
        <begin position="1"/>
        <end position="33"/>
    </location>
</feature>
<dbReference type="InterPro" id="IPR006448">
    <property type="entry name" value="Phage_term_ssu_P27"/>
</dbReference>
<evidence type="ECO:0000313" key="2">
    <source>
        <dbReference type="EMBL" id="QJA56553.1"/>
    </source>
</evidence>
<evidence type="ECO:0000256" key="1">
    <source>
        <dbReference type="SAM" id="MobiDB-lite"/>
    </source>
</evidence>
<reference evidence="2" key="1">
    <citation type="submission" date="2020-03" db="EMBL/GenBank/DDBJ databases">
        <title>The deep terrestrial virosphere.</title>
        <authorList>
            <person name="Holmfeldt K."/>
            <person name="Nilsson E."/>
            <person name="Simone D."/>
            <person name="Lopez-Fernandez M."/>
            <person name="Wu X."/>
            <person name="de Brujin I."/>
            <person name="Lundin D."/>
            <person name="Andersson A."/>
            <person name="Bertilsson S."/>
            <person name="Dopson M."/>
        </authorList>
    </citation>
    <scope>NUCLEOTIDE SEQUENCE</scope>
    <source>
        <strain evidence="2">MM415B01827</strain>
    </source>
</reference>